<evidence type="ECO:0000313" key="2">
    <source>
        <dbReference type="EMBL" id="SKB54048.1"/>
    </source>
</evidence>
<organism evidence="2 3">
    <name type="scientific">Sphingobacterium nematocida</name>
    <dbReference type="NCBI Taxonomy" id="1513896"/>
    <lineage>
        <taxon>Bacteria</taxon>
        <taxon>Pseudomonadati</taxon>
        <taxon>Bacteroidota</taxon>
        <taxon>Sphingobacteriia</taxon>
        <taxon>Sphingobacteriales</taxon>
        <taxon>Sphingobacteriaceae</taxon>
        <taxon>Sphingobacterium</taxon>
    </lineage>
</organism>
<accession>A0A1T5C3A6</accession>
<name>A0A1T5C3A6_9SPHI</name>
<dbReference type="AlphaFoldDB" id="A0A1T5C3A6"/>
<keyword evidence="3" id="KW-1185">Reference proteome</keyword>
<proteinExistence type="predicted"/>
<dbReference type="STRING" id="1513896.SAMN05660841_01091"/>
<reference evidence="3" key="1">
    <citation type="submission" date="2017-02" db="EMBL/GenBank/DDBJ databases">
        <authorList>
            <person name="Varghese N."/>
            <person name="Submissions S."/>
        </authorList>
    </citation>
    <scope>NUCLEOTIDE SEQUENCE [LARGE SCALE GENOMIC DNA]</scope>
    <source>
        <strain evidence="3">DSM 24091</strain>
    </source>
</reference>
<feature type="coiled-coil region" evidence="1">
    <location>
        <begin position="127"/>
        <end position="158"/>
    </location>
</feature>
<sequence>MKLNTLFFAAICAGTLFSSCVDKTAKERQLKYTHTSLVDGDAFAIFQKVGEAAQTGVVLAEQTEANGDAASKAVASKVKAFYAQLLPSLDTIATALHVDFPIKGIPAVETVVNDSTAVASVAKTDYVHDAIHEIAFVKEQLKRLSRNTNEDLRKLGKEQLHLATELYTQIGGKEEAHAGH</sequence>
<evidence type="ECO:0008006" key="4">
    <source>
        <dbReference type="Google" id="ProtNLM"/>
    </source>
</evidence>
<keyword evidence="1" id="KW-0175">Coiled coil</keyword>
<evidence type="ECO:0000256" key="1">
    <source>
        <dbReference type="SAM" id="Coils"/>
    </source>
</evidence>
<dbReference type="PROSITE" id="PS51257">
    <property type="entry name" value="PROKAR_LIPOPROTEIN"/>
    <property type="match status" value="1"/>
</dbReference>
<dbReference type="EMBL" id="FUZF01000003">
    <property type="protein sequence ID" value="SKB54048.1"/>
    <property type="molecule type" value="Genomic_DNA"/>
</dbReference>
<evidence type="ECO:0000313" key="3">
    <source>
        <dbReference type="Proteomes" id="UP000190150"/>
    </source>
</evidence>
<dbReference type="Proteomes" id="UP000190150">
    <property type="component" value="Unassembled WGS sequence"/>
</dbReference>
<dbReference type="RefSeq" id="WP_079641932.1">
    <property type="nucleotide sequence ID" value="NZ_FUZF01000003.1"/>
</dbReference>
<gene>
    <name evidence="2" type="ORF">SAMN05660841_01091</name>
</gene>
<protein>
    <recommendedName>
        <fullName evidence="4">DUF4142 domain-containing protein</fullName>
    </recommendedName>
</protein>
<dbReference type="OrthoDB" id="708090at2"/>